<organism evidence="5 6">
    <name type="scientific">Aquamicrobium aerolatum DSM 21857</name>
    <dbReference type="NCBI Taxonomy" id="1121003"/>
    <lineage>
        <taxon>Bacteria</taxon>
        <taxon>Pseudomonadati</taxon>
        <taxon>Pseudomonadota</taxon>
        <taxon>Alphaproteobacteria</taxon>
        <taxon>Hyphomicrobiales</taxon>
        <taxon>Phyllobacteriaceae</taxon>
        <taxon>Aerobium</taxon>
    </lineage>
</organism>
<dbReference type="SUPFAM" id="SSF53822">
    <property type="entry name" value="Periplasmic binding protein-like I"/>
    <property type="match status" value="1"/>
</dbReference>
<reference evidence="6" key="1">
    <citation type="submission" date="2016-10" db="EMBL/GenBank/DDBJ databases">
        <authorList>
            <person name="Varghese N."/>
            <person name="Submissions S."/>
        </authorList>
    </citation>
    <scope>NUCLEOTIDE SEQUENCE [LARGE SCALE GENOMIC DNA]</scope>
    <source>
        <strain evidence="6">DSM 21857</strain>
    </source>
</reference>
<keyword evidence="3" id="KW-0732">Signal</keyword>
<comment type="subcellular location">
    <subcellularLocation>
        <location evidence="1">Cell envelope</location>
    </subcellularLocation>
</comment>
<keyword evidence="6" id="KW-1185">Reference proteome</keyword>
<dbReference type="Proteomes" id="UP000242763">
    <property type="component" value="Unassembled WGS sequence"/>
</dbReference>
<dbReference type="PANTHER" id="PTHR46847:SF1">
    <property type="entry name" value="D-ALLOSE-BINDING PERIPLASMIC PROTEIN-RELATED"/>
    <property type="match status" value="1"/>
</dbReference>
<dbReference type="RefSeq" id="WP_091523732.1">
    <property type="nucleotide sequence ID" value="NZ_FORF01000018.1"/>
</dbReference>
<accession>A0A1I3R931</accession>
<dbReference type="GO" id="GO:0006355">
    <property type="term" value="P:regulation of DNA-templated transcription"/>
    <property type="evidence" value="ECO:0007669"/>
    <property type="project" value="InterPro"/>
</dbReference>
<dbReference type="InterPro" id="IPR028082">
    <property type="entry name" value="Peripla_BP_I"/>
</dbReference>
<dbReference type="STRING" id="1121003.SAMN03080618_02897"/>
<dbReference type="OrthoDB" id="7322203at2"/>
<dbReference type="InterPro" id="IPR036390">
    <property type="entry name" value="WH_DNA-bd_sf"/>
</dbReference>
<dbReference type="SUPFAM" id="SSF46785">
    <property type="entry name" value="Winged helix' DNA-binding domain"/>
    <property type="match status" value="1"/>
</dbReference>
<dbReference type="GO" id="GO:0030246">
    <property type="term" value="F:carbohydrate binding"/>
    <property type="evidence" value="ECO:0007669"/>
    <property type="project" value="UniProtKB-ARBA"/>
</dbReference>
<dbReference type="GO" id="GO:0030313">
    <property type="term" value="C:cell envelope"/>
    <property type="evidence" value="ECO:0007669"/>
    <property type="project" value="UniProtKB-SubCell"/>
</dbReference>
<dbReference type="PANTHER" id="PTHR46847">
    <property type="entry name" value="D-ALLOSE-BINDING PERIPLASMIC PROTEIN-RELATED"/>
    <property type="match status" value="1"/>
</dbReference>
<dbReference type="InterPro" id="IPR025997">
    <property type="entry name" value="SBP_2_dom"/>
</dbReference>
<proteinExistence type="inferred from homology"/>
<gene>
    <name evidence="5" type="ORF">SAMN03080618_02897</name>
</gene>
<keyword evidence="5" id="KW-0762">Sugar transport</keyword>
<dbReference type="InterPro" id="IPR036388">
    <property type="entry name" value="WH-like_DNA-bd_sf"/>
</dbReference>
<dbReference type="Pfam" id="PF09339">
    <property type="entry name" value="HTH_IclR"/>
    <property type="match status" value="1"/>
</dbReference>
<dbReference type="PROSITE" id="PS51077">
    <property type="entry name" value="HTH_ICLR"/>
    <property type="match status" value="1"/>
</dbReference>
<evidence type="ECO:0000313" key="5">
    <source>
        <dbReference type="EMBL" id="SFJ41716.1"/>
    </source>
</evidence>
<dbReference type="Gene3D" id="3.40.50.2300">
    <property type="match status" value="2"/>
</dbReference>
<keyword evidence="5" id="KW-0813">Transport</keyword>
<evidence type="ECO:0000256" key="1">
    <source>
        <dbReference type="ARBA" id="ARBA00004196"/>
    </source>
</evidence>
<comment type="similarity">
    <text evidence="2">Belongs to the bacterial solute-binding protein 2 family.</text>
</comment>
<evidence type="ECO:0000313" key="6">
    <source>
        <dbReference type="Proteomes" id="UP000242763"/>
    </source>
</evidence>
<protein>
    <submittedName>
        <fullName evidence="5">ABC-type sugar transport system, substrate-binding protein, contains N-terminal xre family HTH domain</fullName>
    </submittedName>
</protein>
<dbReference type="AlphaFoldDB" id="A0A1I3R931"/>
<evidence type="ECO:0000256" key="3">
    <source>
        <dbReference type="ARBA" id="ARBA00022729"/>
    </source>
</evidence>
<dbReference type="Pfam" id="PF13407">
    <property type="entry name" value="Peripla_BP_4"/>
    <property type="match status" value="1"/>
</dbReference>
<evidence type="ECO:0000259" key="4">
    <source>
        <dbReference type="PROSITE" id="PS51077"/>
    </source>
</evidence>
<dbReference type="EMBL" id="FORF01000018">
    <property type="protein sequence ID" value="SFJ41716.1"/>
    <property type="molecule type" value="Genomic_DNA"/>
</dbReference>
<dbReference type="Gene3D" id="1.10.10.10">
    <property type="entry name" value="Winged helix-like DNA-binding domain superfamily/Winged helix DNA-binding domain"/>
    <property type="match status" value="1"/>
</dbReference>
<sequence length="460" mass="48944">MGDRRLNGIDAAIALLRALTESGGELTCRAAAQRTGLSRSSLHRIATKLSAHGIVRRSRGRIHVGDVARAFIAADCTRLRVDCQMRAVRAHAAGIRAIDIQDDMDTPLTLSRPAFNSRPAKRLHIGFANASLDNPWRVALVHSVEHAASSFADVIARFDVRDAGNNAQQQAADIQELVGNGVDGLIVSAIESSAVSSAVTAARQAGVEVVMVDRRLPQTVPTSFVTTSDAAIGRKTAQWLASVLGGKGSLLLLPGARAAEPAQIRLSAALKVFACYPQIKIVGVEWTGWQRQGGYNATTRALAETNGDISGVWCDSGLQGVGSMEAFLAAGFTTGAIPPHTGGDLNLAYKLAIRHQVKLGAMDYPPAMGFRAVEVLIAAMRGCYVPKRLTIATDLVLTRNAAVADMVPQAWAEDHVRWDLPDELVLASSLGSSYNPRSFRIHYPGNSYNRSAARLSGGVS</sequence>
<dbReference type="InterPro" id="IPR005471">
    <property type="entry name" value="Tscrpt_reg_IclR_N"/>
</dbReference>
<feature type="domain" description="HTH iclR-type" evidence="4">
    <location>
        <begin position="6"/>
        <end position="66"/>
    </location>
</feature>
<name>A0A1I3R931_9HYPH</name>
<evidence type="ECO:0000256" key="2">
    <source>
        <dbReference type="ARBA" id="ARBA00007639"/>
    </source>
</evidence>
<dbReference type="GO" id="GO:0003677">
    <property type="term" value="F:DNA binding"/>
    <property type="evidence" value="ECO:0007669"/>
    <property type="project" value="InterPro"/>
</dbReference>